<dbReference type="Gene3D" id="1.10.10.10">
    <property type="entry name" value="Winged helix-like DNA-binding domain superfamily/Winged helix DNA-binding domain"/>
    <property type="match status" value="1"/>
</dbReference>
<evidence type="ECO:0000313" key="4">
    <source>
        <dbReference type="Proteomes" id="UP001279660"/>
    </source>
</evidence>
<evidence type="ECO:0000256" key="1">
    <source>
        <dbReference type="ARBA" id="ARBA00006479"/>
    </source>
</evidence>
<reference evidence="3 4" key="1">
    <citation type="submission" date="2023-11" db="EMBL/GenBank/DDBJ databases">
        <title>MicrobeMod: A computational toolkit for identifying prokaryotic methylation and restriction-modification with nanopore sequencing.</title>
        <authorList>
            <person name="Crits-Christoph A."/>
            <person name="Kang S.C."/>
            <person name="Lee H."/>
            <person name="Ostrov N."/>
        </authorList>
    </citation>
    <scope>NUCLEOTIDE SEQUENCE [LARGE SCALE GENOMIC DNA]</scope>
    <source>
        <strain evidence="3 4">ATCC 14820</strain>
    </source>
</reference>
<dbReference type="Proteomes" id="UP001279660">
    <property type="component" value="Unassembled WGS sequence"/>
</dbReference>
<organism evidence="3 4">
    <name type="scientific">Sphingomonas echinoides</name>
    <dbReference type="NCBI Taxonomy" id="59803"/>
    <lineage>
        <taxon>Bacteria</taxon>
        <taxon>Pseudomonadati</taxon>
        <taxon>Pseudomonadota</taxon>
        <taxon>Alphaproteobacteria</taxon>
        <taxon>Sphingomonadales</taxon>
        <taxon>Sphingomonadaceae</taxon>
        <taxon>Sphingomonas</taxon>
    </lineage>
</organism>
<dbReference type="Pfam" id="PF13412">
    <property type="entry name" value="HTH_24"/>
    <property type="match status" value="1"/>
</dbReference>
<comment type="caution">
    <text evidence="3">The sequence shown here is derived from an EMBL/GenBank/DDBJ whole genome shotgun (WGS) entry which is preliminary data.</text>
</comment>
<accession>A0ABU4PQ88</accession>
<name>A0ABU4PQ88_9SPHN</name>
<comment type="similarity">
    <text evidence="1">Belongs to the ROK (NagC/XylR) family.</text>
</comment>
<dbReference type="EMBL" id="JAWXXV010000001">
    <property type="protein sequence ID" value="MDX5986311.1"/>
    <property type="molecule type" value="Genomic_DNA"/>
</dbReference>
<dbReference type="SUPFAM" id="SSF46785">
    <property type="entry name" value="Winged helix' DNA-binding domain"/>
    <property type="match status" value="1"/>
</dbReference>
<gene>
    <name evidence="3" type="ORF">SIL82_18790</name>
</gene>
<sequence length="424" mass="44625">MVQGADGILDLSDFTPTGPGVTASDRAARLGTSLSGTNLVRAGDYNQRVVLQVIRKNPDITRTEIAAMTGLTAPTIANITARLFESDLVVESGRRTGGRGQPATRLRINPDGCFAIGLNVDRDHVTLVSLDLAGTVRSRLTRQIAFAMPDDVVAIVREGLGEIQRSGALREDRILGMGVAVPDDLGRVALPHRPANYERWSEVDLPALLGAIVPLSIHVDNDAAAAAIGEAQFGGGLDHESFFYILVSAGLGGGLVIDGAYYRGANARSGEIGFLPLHRYDPGGQVLQDVVSLSALSARIERAGVSLDGVDPTIAFPDAAKPYIDGWIDDATDALIPPLTAVNCLINPAVVLIGGRLPDEILDRLAEASNRKLRAMAPNIPALAPMARATLSRDAPAVGAAILPFLDRILPSDSILIKSKAAII</sequence>
<dbReference type="InterPro" id="IPR043129">
    <property type="entry name" value="ATPase_NBD"/>
</dbReference>
<proteinExistence type="inferred from homology"/>
<dbReference type="Gene3D" id="3.30.420.40">
    <property type="match status" value="2"/>
</dbReference>
<dbReference type="InterPro" id="IPR000600">
    <property type="entry name" value="ROK"/>
</dbReference>
<dbReference type="Pfam" id="PF00480">
    <property type="entry name" value="ROK"/>
    <property type="match status" value="1"/>
</dbReference>
<dbReference type="PANTHER" id="PTHR18964:SF149">
    <property type="entry name" value="BIFUNCTIONAL UDP-N-ACETYLGLUCOSAMINE 2-EPIMERASE_N-ACETYLMANNOSAMINE KINASE"/>
    <property type="match status" value="1"/>
</dbReference>
<feature type="region of interest" description="Disordered" evidence="2">
    <location>
        <begin position="1"/>
        <end position="24"/>
    </location>
</feature>
<keyword evidence="4" id="KW-1185">Reference proteome</keyword>
<dbReference type="SUPFAM" id="SSF53067">
    <property type="entry name" value="Actin-like ATPase domain"/>
    <property type="match status" value="1"/>
</dbReference>
<dbReference type="InterPro" id="IPR036388">
    <property type="entry name" value="WH-like_DNA-bd_sf"/>
</dbReference>
<protein>
    <submittedName>
        <fullName evidence="3">ROK family transcriptional regulator</fullName>
    </submittedName>
</protein>
<evidence type="ECO:0000256" key="2">
    <source>
        <dbReference type="SAM" id="MobiDB-lite"/>
    </source>
</evidence>
<dbReference type="InterPro" id="IPR036390">
    <property type="entry name" value="WH_DNA-bd_sf"/>
</dbReference>
<evidence type="ECO:0000313" key="3">
    <source>
        <dbReference type="EMBL" id="MDX5986311.1"/>
    </source>
</evidence>
<dbReference type="PANTHER" id="PTHR18964">
    <property type="entry name" value="ROK (REPRESSOR, ORF, KINASE) FAMILY"/>
    <property type="match status" value="1"/>
</dbReference>